<evidence type="ECO:0000259" key="7">
    <source>
        <dbReference type="Pfam" id="PF17827"/>
    </source>
</evidence>
<keyword evidence="2 8" id="KW-0489">Methyltransferase</keyword>
<dbReference type="PANTHER" id="PTHR18895:SF74">
    <property type="entry name" value="MTRF1L RELEASE FACTOR GLUTAMINE METHYLTRANSFERASE"/>
    <property type="match status" value="1"/>
</dbReference>
<gene>
    <name evidence="8" type="primary">prmC</name>
    <name evidence="8" type="ORF">JTE88_01750</name>
</gene>
<proteinExistence type="predicted"/>
<keyword evidence="4" id="KW-0949">S-adenosyl-L-methionine</keyword>
<dbReference type="CDD" id="cd02440">
    <property type="entry name" value="AdoMet_MTases"/>
    <property type="match status" value="1"/>
</dbReference>
<feature type="domain" description="Release factor glutamine methyltransferase N-terminal" evidence="7">
    <location>
        <begin position="6"/>
        <end position="71"/>
    </location>
</feature>
<keyword evidence="3 8" id="KW-0808">Transferase</keyword>
<dbReference type="Pfam" id="PF05175">
    <property type="entry name" value="MTS"/>
    <property type="match status" value="1"/>
</dbReference>
<evidence type="ECO:0000256" key="1">
    <source>
        <dbReference type="ARBA" id="ARBA00012771"/>
    </source>
</evidence>
<accession>A0ABX7IIE0</accession>
<dbReference type="PROSITE" id="PS00092">
    <property type="entry name" value="N6_MTASE"/>
    <property type="match status" value="1"/>
</dbReference>
<dbReference type="InterPro" id="IPR050320">
    <property type="entry name" value="N5-glutamine_MTase"/>
</dbReference>
<dbReference type="GO" id="GO:0032259">
    <property type="term" value="P:methylation"/>
    <property type="evidence" value="ECO:0007669"/>
    <property type="project" value="UniProtKB-KW"/>
</dbReference>
<dbReference type="SUPFAM" id="SSF53335">
    <property type="entry name" value="S-adenosyl-L-methionine-dependent methyltransferases"/>
    <property type="match status" value="1"/>
</dbReference>
<protein>
    <recommendedName>
        <fullName evidence="1">peptide chain release factor N(5)-glutamine methyltransferase</fullName>
        <ecNumber evidence="1">2.1.1.297</ecNumber>
    </recommendedName>
</protein>
<dbReference type="InterPro" id="IPR007848">
    <property type="entry name" value="Small_mtfrase_dom"/>
</dbReference>
<dbReference type="InterPro" id="IPR004556">
    <property type="entry name" value="HemK-like"/>
</dbReference>
<dbReference type="EMBL" id="CP070228">
    <property type="protein sequence ID" value="QRV02505.1"/>
    <property type="molecule type" value="Genomic_DNA"/>
</dbReference>
<dbReference type="PANTHER" id="PTHR18895">
    <property type="entry name" value="HEMK METHYLTRANSFERASE"/>
    <property type="match status" value="1"/>
</dbReference>
<dbReference type="InterPro" id="IPR002052">
    <property type="entry name" value="DNA_methylase_N6_adenine_CS"/>
</dbReference>
<reference evidence="8 9" key="1">
    <citation type="submission" date="2021-02" db="EMBL/GenBank/DDBJ databases">
        <title>Complete Genome Sequence of Arcanobacterium phocisimile strain DSM 26142T from a harbour seal.</title>
        <authorList>
            <person name="Borowiak M."/>
            <person name="Alssahen M."/>
            <person name="Malorny B."/>
            <person name="Laemmler C."/>
            <person name="Siebert U."/>
            <person name="Ploetz M."/>
            <person name="Abdulmawjood A."/>
        </authorList>
    </citation>
    <scope>NUCLEOTIDE SEQUENCE [LARGE SCALE GENOMIC DNA]</scope>
    <source>
        <strain evidence="8 9">DSM 26142</strain>
    </source>
</reference>
<evidence type="ECO:0000313" key="9">
    <source>
        <dbReference type="Proteomes" id="UP000602653"/>
    </source>
</evidence>
<evidence type="ECO:0000256" key="4">
    <source>
        <dbReference type="ARBA" id="ARBA00022691"/>
    </source>
</evidence>
<name>A0ABX7IIE0_9ACTO</name>
<comment type="catalytic activity">
    <reaction evidence="5">
        <text>L-glutaminyl-[peptide chain release factor] + S-adenosyl-L-methionine = N(5)-methyl-L-glutaminyl-[peptide chain release factor] + S-adenosyl-L-homocysteine + H(+)</text>
        <dbReference type="Rhea" id="RHEA:42896"/>
        <dbReference type="Rhea" id="RHEA-COMP:10271"/>
        <dbReference type="Rhea" id="RHEA-COMP:10272"/>
        <dbReference type="ChEBI" id="CHEBI:15378"/>
        <dbReference type="ChEBI" id="CHEBI:30011"/>
        <dbReference type="ChEBI" id="CHEBI:57856"/>
        <dbReference type="ChEBI" id="CHEBI:59789"/>
        <dbReference type="ChEBI" id="CHEBI:61891"/>
        <dbReference type="EC" id="2.1.1.297"/>
    </reaction>
</comment>
<organism evidence="8 9">
    <name type="scientific">Arcanobacterium phocisimile</name>
    <dbReference type="NCBI Taxonomy" id="1302235"/>
    <lineage>
        <taxon>Bacteria</taxon>
        <taxon>Bacillati</taxon>
        <taxon>Actinomycetota</taxon>
        <taxon>Actinomycetes</taxon>
        <taxon>Actinomycetales</taxon>
        <taxon>Actinomycetaceae</taxon>
        <taxon>Arcanobacterium</taxon>
    </lineage>
</organism>
<dbReference type="GO" id="GO:0102559">
    <property type="term" value="F:peptide chain release factor N(5)-glutamine methyltransferase activity"/>
    <property type="evidence" value="ECO:0007669"/>
    <property type="project" value="UniProtKB-EC"/>
</dbReference>
<dbReference type="InterPro" id="IPR040758">
    <property type="entry name" value="PrmC_N"/>
</dbReference>
<dbReference type="NCBIfam" id="TIGR00536">
    <property type="entry name" value="hemK_fam"/>
    <property type="match status" value="1"/>
</dbReference>
<evidence type="ECO:0000256" key="5">
    <source>
        <dbReference type="ARBA" id="ARBA00048391"/>
    </source>
</evidence>
<feature type="domain" description="Methyltransferase small" evidence="6">
    <location>
        <begin position="79"/>
        <end position="189"/>
    </location>
</feature>
<dbReference type="EC" id="2.1.1.297" evidence="1"/>
<evidence type="ECO:0000259" key="6">
    <source>
        <dbReference type="Pfam" id="PF05175"/>
    </source>
</evidence>
<dbReference type="InterPro" id="IPR019874">
    <property type="entry name" value="RF_methyltr_PrmC"/>
</dbReference>
<dbReference type="InterPro" id="IPR029063">
    <property type="entry name" value="SAM-dependent_MTases_sf"/>
</dbReference>
<dbReference type="Proteomes" id="UP000602653">
    <property type="component" value="Chromosome"/>
</dbReference>
<evidence type="ECO:0000313" key="8">
    <source>
        <dbReference type="EMBL" id="QRV02505.1"/>
    </source>
</evidence>
<dbReference type="NCBIfam" id="TIGR03534">
    <property type="entry name" value="RF_mod_PrmC"/>
    <property type="match status" value="1"/>
</dbReference>
<keyword evidence="9" id="KW-1185">Reference proteome</keyword>
<dbReference type="Gene3D" id="1.10.8.10">
    <property type="entry name" value="DNA helicase RuvA subunit, C-terminal domain"/>
    <property type="match status" value="1"/>
</dbReference>
<evidence type="ECO:0000256" key="2">
    <source>
        <dbReference type="ARBA" id="ARBA00022603"/>
    </source>
</evidence>
<dbReference type="Gene3D" id="3.40.50.150">
    <property type="entry name" value="Vaccinia Virus protein VP39"/>
    <property type="match status" value="1"/>
</dbReference>
<dbReference type="Pfam" id="PF17827">
    <property type="entry name" value="PrmC_N"/>
    <property type="match status" value="1"/>
</dbReference>
<dbReference type="RefSeq" id="WP_204424983.1">
    <property type="nucleotide sequence ID" value="NZ_CP070228.1"/>
</dbReference>
<evidence type="ECO:0000256" key="3">
    <source>
        <dbReference type="ARBA" id="ARBA00022679"/>
    </source>
</evidence>
<sequence>MATWGEAVARATQRFTEAGLPSADVDARLLAEWVNTRRPELAALLTEGQVSQFEDAIVRRERHEPVQHIMGLMWFRYLELVSRPGVFIVRPETEMVTQAGIDTLAKISEPHPVVVDLCTGSGAIAISIATEVSRARVWAVEQDSNAYQLARVNNARYGSHVELVEGDARSALPELVGRVDVVITNPPYVPYSVELPADVLADPAVALYGGGDDGLDIPRQLVTRAYDLLKPSGVLIMEHSDEQGPALVDFAHRHGFVNGHTGCDLAGRDRWLYAEKEGM</sequence>